<proteinExistence type="predicted"/>
<evidence type="ECO:0000256" key="1">
    <source>
        <dbReference type="SAM" id="Phobius"/>
    </source>
</evidence>
<evidence type="ECO:0000313" key="3">
    <source>
        <dbReference type="Proteomes" id="UP000095329"/>
    </source>
</evidence>
<dbReference type="eggNOG" id="ENOG5030J82">
    <property type="taxonomic scope" value="Bacteria"/>
</dbReference>
<reference evidence="2 3" key="1">
    <citation type="journal article" date="2013" name="Genome Announc.">
        <title>Genome Sequence of Streptomyces violaceusniger Strain SPC6, a Halotolerant Streptomycete That Exhibits Rapid Growth and Development.</title>
        <authorList>
            <person name="Chen X."/>
            <person name="Zhang B."/>
            <person name="Zhang W."/>
            <person name="Wu X."/>
            <person name="Zhang M."/>
            <person name="Chen T."/>
            <person name="Liu G."/>
            <person name="Dyson P."/>
        </authorList>
    </citation>
    <scope>NUCLEOTIDE SEQUENCE [LARGE SCALE GENOMIC DNA]</scope>
    <source>
        <strain evidence="2 3">SPC6</strain>
    </source>
</reference>
<dbReference type="STRING" id="1306406.J116_012830"/>
<keyword evidence="3" id="KW-1185">Reference proteome</keyword>
<gene>
    <name evidence="2" type="ORF">J116_012830</name>
</gene>
<dbReference type="AlphaFoldDB" id="A0A1D3DSD9"/>
<keyword evidence="1" id="KW-0812">Transmembrane</keyword>
<evidence type="ECO:0000313" key="2">
    <source>
        <dbReference type="EMBL" id="OEJ95238.1"/>
    </source>
</evidence>
<name>A0A1D3DSD9_9ACTN</name>
<dbReference type="EMBL" id="ASHX02000001">
    <property type="protein sequence ID" value="OEJ95238.1"/>
    <property type="molecule type" value="Genomic_DNA"/>
</dbReference>
<dbReference type="Proteomes" id="UP000095329">
    <property type="component" value="Unassembled WGS sequence"/>
</dbReference>
<accession>A0A1D3DSD9</accession>
<feature type="transmembrane region" description="Helical" evidence="1">
    <location>
        <begin position="47"/>
        <end position="69"/>
    </location>
</feature>
<dbReference type="OrthoDB" id="3827993at2"/>
<keyword evidence="1" id="KW-1133">Transmembrane helix</keyword>
<comment type="caution">
    <text evidence="2">The sequence shown here is derived from an EMBL/GenBank/DDBJ whole genome shotgun (WGS) entry which is preliminary data.</text>
</comment>
<feature type="transmembrane region" description="Helical" evidence="1">
    <location>
        <begin position="81"/>
        <end position="98"/>
    </location>
</feature>
<protein>
    <submittedName>
        <fullName evidence="2">Uncharacterized protein</fullName>
    </submittedName>
</protein>
<dbReference type="RefSeq" id="WP_023587477.1">
    <property type="nucleotide sequence ID" value="NZ_ASHX02000001.1"/>
</dbReference>
<organism evidence="2 3">
    <name type="scientific">Streptomyces thermolilacinus SPC6</name>
    <dbReference type="NCBI Taxonomy" id="1306406"/>
    <lineage>
        <taxon>Bacteria</taxon>
        <taxon>Bacillati</taxon>
        <taxon>Actinomycetota</taxon>
        <taxon>Actinomycetes</taxon>
        <taxon>Kitasatosporales</taxon>
        <taxon>Streptomycetaceae</taxon>
        <taxon>Streptomyces</taxon>
    </lineage>
</organism>
<sequence>MGTTASKGSGLGGAGSGVLFGGLTAAVSLTAIGKAWAACDIGVNASANNLTLLFLTPLLWIAAAVPWTALYRTLGRRHRGAAPAAGLAFSLWFTWLAVTRLGMPDDHPASFCPDNVPPWWPGFLPA</sequence>
<keyword evidence="1" id="KW-0472">Membrane</keyword>